<dbReference type="EMBL" id="PTJA01000009">
    <property type="protein sequence ID" value="PPK79549.1"/>
    <property type="molecule type" value="Genomic_DNA"/>
</dbReference>
<evidence type="ECO:0000313" key="5">
    <source>
        <dbReference type="Proteomes" id="UP000237749"/>
    </source>
</evidence>
<dbReference type="Gene3D" id="3.90.245.10">
    <property type="entry name" value="Ribonucleoside hydrolase-like"/>
    <property type="match status" value="1"/>
</dbReference>
<dbReference type="SUPFAM" id="SSF53590">
    <property type="entry name" value="Nucleoside hydrolase"/>
    <property type="match status" value="1"/>
</dbReference>
<comment type="caution">
    <text evidence="4">The sequence shown here is derived from an EMBL/GenBank/DDBJ whole genome shotgun (WGS) entry which is preliminary data.</text>
</comment>
<dbReference type="PANTHER" id="PTHR12304">
    <property type="entry name" value="INOSINE-URIDINE PREFERRING NUCLEOSIDE HYDROLASE"/>
    <property type="match status" value="1"/>
</dbReference>
<dbReference type="InterPro" id="IPR036452">
    <property type="entry name" value="Ribo_hydro-like"/>
</dbReference>
<dbReference type="RefSeq" id="WP_104437975.1">
    <property type="nucleotide sequence ID" value="NZ_PTJA01000009.1"/>
</dbReference>
<dbReference type="AlphaFoldDB" id="A0A2S6HPQ3"/>
<evidence type="ECO:0000313" key="4">
    <source>
        <dbReference type="EMBL" id="PPK79549.1"/>
    </source>
</evidence>
<dbReference type="GO" id="GO:0006152">
    <property type="term" value="P:purine nucleoside catabolic process"/>
    <property type="evidence" value="ECO:0007669"/>
    <property type="project" value="TreeGrafter"/>
</dbReference>
<organism evidence="4 5">
    <name type="scientific">Lacrimispora xylanisolvens</name>
    <dbReference type="NCBI Taxonomy" id="384636"/>
    <lineage>
        <taxon>Bacteria</taxon>
        <taxon>Bacillati</taxon>
        <taxon>Bacillota</taxon>
        <taxon>Clostridia</taxon>
        <taxon>Lachnospirales</taxon>
        <taxon>Lachnospiraceae</taxon>
        <taxon>Lacrimispora</taxon>
    </lineage>
</organism>
<reference evidence="4 5" key="1">
    <citation type="submission" date="2018-02" db="EMBL/GenBank/DDBJ databases">
        <title>Genomic Encyclopedia of Archaeal and Bacterial Type Strains, Phase II (KMG-II): from individual species to whole genera.</title>
        <authorList>
            <person name="Goeker M."/>
        </authorList>
    </citation>
    <scope>NUCLEOTIDE SEQUENCE [LARGE SCALE GENOMIC DNA]</scope>
    <source>
        <strain evidence="4 5">DSM 3808</strain>
    </source>
</reference>
<evidence type="ECO:0000259" key="3">
    <source>
        <dbReference type="Pfam" id="PF01156"/>
    </source>
</evidence>
<dbReference type="GO" id="GO:0005829">
    <property type="term" value="C:cytosol"/>
    <property type="evidence" value="ECO:0007669"/>
    <property type="project" value="TreeGrafter"/>
</dbReference>
<dbReference type="Proteomes" id="UP000237749">
    <property type="component" value="Unassembled WGS sequence"/>
</dbReference>
<evidence type="ECO:0000256" key="2">
    <source>
        <dbReference type="ARBA" id="ARBA00023295"/>
    </source>
</evidence>
<protein>
    <submittedName>
        <fullName evidence="4">Purine nucleosidase/pyrimidine-specific ribonucleoside hydrolase</fullName>
    </submittedName>
</protein>
<proteinExistence type="predicted"/>
<gene>
    <name evidence="4" type="ORF">BXY41_10927</name>
</gene>
<sequence>MKPKKVIIDTDLGDDVDDAVAIALAVLSPEIEVAGITTVFKDTKARAEMVKDLLEFYQMGRIPVYTGQGLPLIERPKMEKPIQYSILRNQYEPEQSIDAVDFMIKTAAENDNVCIVAMGPLTNLGLAFLKAPEIMKRVEIIGMGGAFLNSYPEWNIICDPEAARIVTDFAEKLTMLGLDVTKYTKLTAKEMEEVKNSNKPAVQYLYKGMEIFMDQTGFPITLHDALLIACLIDRETVTLKKGDYTVELKGELTRGTIVHKTNYYDAVCETEKDFYYAVDLDLQRFKNIVMERVFR</sequence>
<dbReference type="InterPro" id="IPR023186">
    <property type="entry name" value="IUNH"/>
</dbReference>
<keyword evidence="2" id="KW-0326">Glycosidase</keyword>
<evidence type="ECO:0000256" key="1">
    <source>
        <dbReference type="ARBA" id="ARBA00022801"/>
    </source>
</evidence>
<keyword evidence="5" id="KW-1185">Reference proteome</keyword>
<name>A0A2S6HPQ3_9FIRM</name>
<dbReference type="PANTHER" id="PTHR12304:SF4">
    <property type="entry name" value="URIDINE NUCLEOSIDASE"/>
    <property type="match status" value="1"/>
</dbReference>
<dbReference type="InterPro" id="IPR001910">
    <property type="entry name" value="Inosine/uridine_hydrolase_dom"/>
</dbReference>
<keyword evidence="1 4" id="KW-0378">Hydrolase</keyword>
<accession>A0A2S6HPQ3</accession>
<dbReference type="GO" id="GO:0008477">
    <property type="term" value="F:purine nucleosidase activity"/>
    <property type="evidence" value="ECO:0007669"/>
    <property type="project" value="TreeGrafter"/>
</dbReference>
<dbReference type="OrthoDB" id="128573at2"/>
<dbReference type="Pfam" id="PF01156">
    <property type="entry name" value="IU_nuc_hydro"/>
    <property type="match status" value="1"/>
</dbReference>
<feature type="domain" description="Inosine/uridine-preferring nucleoside hydrolase" evidence="3">
    <location>
        <begin position="6"/>
        <end position="286"/>
    </location>
</feature>